<organism evidence="1 2">
    <name type="scientific">Tetzosporium hominis</name>
    <dbReference type="NCBI Taxonomy" id="2020506"/>
    <lineage>
        <taxon>Bacteria</taxon>
        <taxon>Bacillati</taxon>
        <taxon>Bacillota</taxon>
        <taxon>Bacilli</taxon>
        <taxon>Bacillales</taxon>
        <taxon>Caryophanaceae</taxon>
        <taxon>Tetzosporium</taxon>
    </lineage>
</organism>
<feature type="non-terminal residue" evidence="1">
    <location>
        <position position="87"/>
    </location>
</feature>
<evidence type="ECO:0000313" key="2">
    <source>
        <dbReference type="Proteomes" id="UP000217065"/>
    </source>
</evidence>
<keyword evidence="2" id="KW-1185">Reference proteome</keyword>
<protein>
    <submittedName>
        <fullName evidence="1">Uncharacterized protein</fullName>
    </submittedName>
</protein>
<reference evidence="1 2" key="1">
    <citation type="submission" date="2017-07" db="EMBL/GenBank/DDBJ databases">
        <title>Tetzosporium hominis gen.nov. sp.nov.</title>
        <authorList>
            <person name="Tetz G."/>
            <person name="Tetz V."/>
        </authorList>
    </citation>
    <scope>NUCLEOTIDE SEQUENCE [LARGE SCALE GENOMIC DNA]</scope>
    <source>
        <strain evidence="1 2">VT-49</strain>
    </source>
</reference>
<accession>A0A264W3N6</accession>
<dbReference type="Proteomes" id="UP000217065">
    <property type="component" value="Unassembled WGS sequence"/>
</dbReference>
<dbReference type="AlphaFoldDB" id="A0A264W3N6"/>
<gene>
    <name evidence="1" type="ORF">CF394_07460</name>
</gene>
<dbReference type="OrthoDB" id="41445at2"/>
<proteinExistence type="predicted"/>
<evidence type="ECO:0000313" key="1">
    <source>
        <dbReference type="EMBL" id="OZS78175.1"/>
    </source>
</evidence>
<comment type="caution">
    <text evidence="1">The sequence shown here is derived from an EMBL/GenBank/DDBJ whole genome shotgun (WGS) entry which is preliminary data.</text>
</comment>
<feature type="non-terminal residue" evidence="1">
    <location>
        <position position="1"/>
    </location>
</feature>
<dbReference type="EMBL" id="NOKQ01000203">
    <property type="protein sequence ID" value="OZS78175.1"/>
    <property type="molecule type" value="Genomic_DNA"/>
</dbReference>
<sequence length="87" mass="9295">NNANGNYKGKKNYSFTLSAYNANGETIPTAPFNPTFHEGAEFLGTEEYWSIIDIPSGQLNGATGNVIVNEEDLSIDGRGPGLGLSRT</sequence>
<name>A0A264W3N6_9BACL</name>
<dbReference type="RefSeq" id="WP_133079811.1">
    <property type="nucleotide sequence ID" value="NZ_NOKQ01000203.1"/>
</dbReference>